<dbReference type="NCBIfam" id="TIGR02883">
    <property type="entry name" value="spore_cwlD"/>
    <property type="match status" value="1"/>
</dbReference>
<dbReference type="EC" id="3.5.1.28" evidence="4"/>
<dbReference type="Gene3D" id="3.40.630.40">
    <property type="entry name" value="Zn-dependent exopeptidases"/>
    <property type="match status" value="1"/>
</dbReference>
<feature type="transmembrane region" description="Helical" evidence="2">
    <location>
        <begin position="12"/>
        <end position="29"/>
    </location>
</feature>
<name>A0A3D8GKH3_9BACI</name>
<dbReference type="AlphaFoldDB" id="A0A3D8GKH3"/>
<evidence type="ECO:0000313" key="5">
    <source>
        <dbReference type="Proteomes" id="UP000257144"/>
    </source>
</evidence>
<dbReference type="InterPro" id="IPR014234">
    <property type="entry name" value="Spore_CwlD"/>
</dbReference>
<dbReference type="InterPro" id="IPR050695">
    <property type="entry name" value="N-acetylmuramoyl_amidase_3"/>
</dbReference>
<dbReference type="SMART" id="SM00646">
    <property type="entry name" value="Ami_3"/>
    <property type="match status" value="1"/>
</dbReference>
<dbReference type="PANTHER" id="PTHR30404">
    <property type="entry name" value="N-ACETYLMURAMOYL-L-ALANINE AMIDASE"/>
    <property type="match status" value="1"/>
</dbReference>
<dbReference type="GO" id="GO:0008745">
    <property type="term" value="F:N-acetylmuramoyl-L-alanine amidase activity"/>
    <property type="evidence" value="ECO:0007669"/>
    <property type="project" value="UniProtKB-EC"/>
</dbReference>
<reference evidence="4 5" key="1">
    <citation type="submission" date="2018-07" db="EMBL/GenBank/DDBJ databases">
        <title>Bacillus sp. YLB-04 draft genome sequence.</title>
        <authorList>
            <person name="Yu L."/>
            <person name="Tang X."/>
        </authorList>
    </citation>
    <scope>NUCLEOTIDE SEQUENCE [LARGE SCALE GENOMIC DNA]</scope>
    <source>
        <strain evidence="4 5">YLB-04</strain>
    </source>
</reference>
<sequence length="236" mass="26702">MGGVSIKRVKRAAFAIGLIMLFFIIQYDFSENHSWNSWHLPLSGKVILLDPGHGGPDGGAGERPMQEKDIALNISLKLRDFLQQQGAIVIMTRDTDKDLAPPDMKGYSRRKTVDLKERLKIINESEADFFVSIHLNAIPGPQWSGAQTFYSSKEKENKKAARLIQQELRTNLENTTRREKPHNTVFILKNAEIPGVLVEAGFLSNPVEKANLERDSYQEMVAASIYKGINRFFTER</sequence>
<evidence type="ECO:0000256" key="1">
    <source>
        <dbReference type="ARBA" id="ARBA00022801"/>
    </source>
</evidence>
<organism evidence="4 5">
    <name type="scientific">Neobacillus piezotolerans</name>
    <dbReference type="NCBI Taxonomy" id="2259171"/>
    <lineage>
        <taxon>Bacteria</taxon>
        <taxon>Bacillati</taxon>
        <taxon>Bacillota</taxon>
        <taxon>Bacilli</taxon>
        <taxon>Bacillales</taxon>
        <taxon>Bacillaceae</taxon>
        <taxon>Neobacillus</taxon>
    </lineage>
</organism>
<gene>
    <name evidence="4" type="primary">cwlD</name>
    <name evidence="4" type="ORF">DRW41_21050</name>
</gene>
<evidence type="ECO:0000256" key="2">
    <source>
        <dbReference type="SAM" id="Phobius"/>
    </source>
</evidence>
<keyword evidence="2" id="KW-0472">Membrane</keyword>
<feature type="domain" description="MurNAc-LAA" evidence="3">
    <location>
        <begin position="119"/>
        <end position="230"/>
    </location>
</feature>
<dbReference type="OrthoDB" id="9806267at2"/>
<dbReference type="CDD" id="cd02696">
    <property type="entry name" value="MurNAc-LAA"/>
    <property type="match status" value="1"/>
</dbReference>
<proteinExistence type="predicted"/>
<dbReference type="PANTHER" id="PTHR30404:SF0">
    <property type="entry name" value="N-ACETYLMURAMOYL-L-ALANINE AMIDASE AMIC"/>
    <property type="match status" value="1"/>
</dbReference>
<keyword evidence="1 4" id="KW-0378">Hydrolase</keyword>
<dbReference type="EMBL" id="QNQT01000016">
    <property type="protein sequence ID" value="RDU34950.1"/>
    <property type="molecule type" value="Genomic_DNA"/>
</dbReference>
<keyword evidence="2" id="KW-0812">Transmembrane</keyword>
<accession>A0A3D8GKH3</accession>
<evidence type="ECO:0000259" key="3">
    <source>
        <dbReference type="SMART" id="SM00646"/>
    </source>
</evidence>
<keyword evidence="2" id="KW-1133">Transmembrane helix</keyword>
<dbReference type="GO" id="GO:0030288">
    <property type="term" value="C:outer membrane-bounded periplasmic space"/>
    <property type="evidence" value="ECO:0007669"/>
    <property type="project" value="TreeGrafter"/>
</dbReference>
<dbReference type="Pfam" id="PF01520">
    <property type="entry name" value="Amidase_3"/>
    <property type="match status" value="1"/>
</dbReference>
<dbReference type="SUPFAM" id="SSF53187">
    <property type="entry name" value="Zn-dependent exopeptidases"/>
    <property type="match status" value="1"/>
</dbReference>
<evidence type="ECO:0000313" key="4">
    <source>
        <dbReference type="EMBL" id="RDU34950.1"/>
    </source>
</evidence>
<dbReference type="GO" id="GO:0009253">
    <property type="term" value="P:peptidoglycan catabolic process"/>
    <property type="evidence" value="ECO:0007669"/>
    <property type="project" value="InterPro"/>
</dbReference>
<dbReference type="Proteomes" id="UP000257144">
    <property type="component" value="Unassembled WGS sequence"/>
</dbReference>
<dbReference type="InterPro" id="IPR002508">
    <property type="entry name" value="MurNAc-LAA_cat"/>
</dbReference>
<keyword evidence="5" id="KW-1185">Reference proteome</keyword>
<protein>
    <submittedName>
        <fullName evidence="4">N-acetylmuramoyl-L-alanine amidase CwlD</fullName>
        <ecNumber evidence="4">3.5.1.28</ecNumber>
    </submittedName>
</protein>
<comment type="caution">
    <text evidence="4">The sequence shown here is derived from an EMBL/GenBank/DDBJ whole genome shotgun (WGS) entry which is preliminary data.</text>
</comment>